<evidence type="ECO:0000313" key="2">
    <source>
        <dbReference type="EMBL" id="KAF2144664.1"/>
    </source>
</evidence>
<dbReference type="AlphaFoldDB" id="A0A6A6BN49"/>
<evidence type="ECO:0000313" key="3">
    <source>
        <dbReference type="Proteomes" id="UP000799438"/>
    </source>
</evidence>
<sequence>MVHTYHPIPFVSIAQASTSSLTHSSIDQTPISISLQSSPAYSPSLYPSSFRIISFPAEPPSPHPSSPTAPHLLHLRLHQHHPSTHPSIVWYPIPPPP</sequence>
<reference evidence="2" key="1">
    <citation type="journal article" date="2020" name="Stud. Mycol.">
        <title>101 Dothideomycetes genomes: a test case for predicting lifestyles and emergence of pathogens.</title>
        <authorList>
            <person name="Haridas S."/>
            <person name="Albert R."/>
            <person name="Binder M."/>
            <person name="Bloem J."/>
            <person name="Labutti K."/>
            <person name="Salamov A."/>
            <person name="Andreopoulos B."/>
            <person name="Baker S."/>
            <person name="Barry K."/>
            <person name="Bills G."/>
            <person name="Bluhm B."/>
            <person name="Cannon C."/>
            <person name="Castanera R."/>
            <person name="Culley D."/>
            <person name="Daum C."/>
            <person name="Ezra D."/>
            <person name="Gonzalez J."/>
            <person name="Henrissat B."/>
            <person name="Kuo A."/>
            <person name="Liang C."/>
            <person name="Lipzen A."/>
            <person name="Lutzoni F."/>
            <person name="Magnuson J."/>
            <person name="Mondo S."/>
            <person name="Nolan M."/>
            <person name="Ohm R."/>
            <person name="Pangilinan J."/>
            <person name="Park H.-J."/>
            <person name="Ramirez L."/>
            <person name="Alfaro M."/>
            <person name="Sun H."/>
            <person name="Tritt A."/>
            <person name="Yoshinaga Y."/>
            <person name="Zwiers L.-H."/>
            <person name="Turgeon B."/>
            <person name="Goodwin S."/>
            <person name="Spatafora J."/>
            <person name="Crous P."/>
            <person name="Grigoriev I."/>
        </authorList>
    </citation>
    <scope>NUCLEOTIDE SEQUENCE</scope>
    <source>
        <strain evidence="2">CBS 121167</strain>
    </source>
</reference>
<accession>A0A6A6BN49</accession>
<dbReference type="GeneID" id="54292967"/>
<feature type="compositionally biased region" description="Pro residues" evidence="1">
    <location>
        <begin position="57"/>
        <end position="67"/>
    </location>
</feature>
<dbReference type="RefSeq" id="XP_033400376.1">
    <property type="nucleotide sequence ID" value="XM_033535473.1"/>
</dbReference>
<gene>
    <name evidence="2" type="ORF">K452DRAFT_145279</name>
</gene>
<protein>
    <submittedName>
        <fullName evidence="2">Uncharacterized protein</fullName>
    </submittedName>
</protein>
<dbReference type="EMBL" id="ML995479">
    <property type="protein sequence ID" value="KAF2144664.1"/>
    <property type="molecule type" value="Genomic_DNA"/>
</dbReference>
<evidence type="ECO:0000256" key="1">
    <source>
        <dbReference type="SAM" id="MobiDB-lite"/>
    </source>
</evidence>
<feature type="region of interest" description="Disordered" evidence="1">
    <location>
        <begin position="57"/>
        <end position="77"/>
    </location>
</feature>
<name>A0A6A6BN49_9PEZI</name>
<keyword evidence="3" id="KW-1185">Reference proteome</keyword>
<proteinExistence type="predicted"/>
<dbReference type="Proteomes" id="UP000799438">
    <property type="component" value="Unassembled WGS sequence"/>
</dbReference>
<organism evidence="2 3">
    <name type="scientific">Aplosporella prunicola CBS 121167</name>
    <dbReference type="NCBI Taxonomy" id="1176127"/>
    <lineage>
        <taxon>Eukaryota</taxon>
        <taxon>Fungi</taxon>
        <taxon>Dikarya</taxon>
        <taxon>Ascomycota</taxon>
        <taxon>Pezizomycotina</taxon>
        <taxon>Dothideomycetes</taxon>
        <taxon>Dothideomycetes incertae sedis</taxon>
        <taxon>Botryosphaeriales</taxon>
        <taxon>Aplosporellaceae</taxon>
        <taxon>Aplosporella</taxon>
    </lineage>
</organism>